<comment type="caution">
    <text evidence="2">The sequence shown here is derived from an EMBL/GenBank/DDBJ whole genome shotgun (WGS) entry which is preliminary data.</text>
</comment>
<gene>
    <name evidence="2" type="ORF">GN958_ATG07238</name>
</gene>
<evidence type="ECO:0000256" key="1">
    <source>
        <dbReference type="SAM" id="MobiDB-lite"/>
    </source>
</evidence>
<sequence length="287" mass="31827">TCRPLRRTELREVLPGGRAAAEEVARSGERSGRGGYEAGGDLGVETRQPTALGWRLVPVSTGNVRQLGRDEDEKSGKELTGDIDELLLDEEGIMTADDEAHTTLQSPDVETALLEFHIVYHTIYQTPYESTEGHCRSTQSPRTLNSLDPMARMNVKGNKTARGIDKSGNIHITERNRHVVWGGDARLQQRQHDYQHYLDRPRQGFSCGSSNARVPNKAGVATMTVSNSDFDGNTDYSSTCDGHHYWTFLFYGRNTGVSMFNNYVHGTSGRSPKLGGNKNEHIVANNY</sequence>
<dbReference type="Gene3D" id="2.160.20.10">
    <property type="entry name" value="Single-stranded right-handed beta-helix, Pectin lyase-like"/>
    <property type="match status" value="1"/>
</dbReference>
<dbReference type="InterPro" id="IPR012334">
    <property type="entry name" value="Pectin_lyas_fold"/>
</dbReference>
<dbReference type="AlphaFoldDB" id="A0A8S9URE4"/>
<dbReference type="EMBL" id="JAACNO010001006">
    <property type="protein sequence ID" value="KAF4143505.1"/>
    <property type="molecule type" value="Genomic_DNA"/>
</dbReference>
<dbReference type="SUPFAM" id="SSF51126">
    <property type="entry name" value="Pectin lyase-like"/>
    <property type="match status" value="1"/>
</dbReference>
<organism evidence="2 3">
    <name type="scientific">Phytophthora infestans</name>
    <name type="common">Potato late blight agent</name>
    <name type="synonym">Botrytis infestans</name>
    <dbReference type="NCBI Taxonomy" id="4787"/>
    <lineage>
        <taxon>Eukaryota</taxon>
        <taxon>Sar</taxon>
        <taxon>Stramenopiles</taxon>
        <taxon>Oomycota</taxon>
        <taxon>Peronosporomycetes</taxon>
        <taxon>Peronosporales</taxon>
        <taxon>Peronosporaceae</taxon>
        <taxon>Phytophthora</taxon>
    </lineage>
</organism>
<feature type="non-terminal residue" evidence="2">
    <location>
        <position position="287"/>
    </location>
</feature>
<evidence type="ECO:0000313" key="2">
    <source>
        <dbReference type="EMBL" id="KAF4143505.1"/>
    </source>
</evidence>
<dbReference type="Proteomes" id="UP000704712">
    <property type="component" value="Unassembled WGS sequence"/>
</dbReference>
<feature type="region of interest" description="Disordered" evidence="1">
    <location>
        <begin position="15"/>
        <end position="44"/>
    </location>
</feature>
<dbReference type="InterPro" id="IPR011050">
    <property type="entry name" value="Pectin_lyase_fold/virulence"/>
</dbReference>
<reference evidence="2" key="1">
    <citation type="submission" date="2020-03" db="EMBL/GenBank/DDBJ databases">
        <title>Hybrid Assembly of Korean Phytophthora infestans isolates.</title>
        <authorList>
            <person name="Prokchorchik M."/>
            <person name="Lee Y."/>
            <person name="Seo J."/>
            <person name="Cho J.-H."/>
            <person name="Park Y.-E."/>
            <person name="Jang D.-C."/>
            <person name="Im J.-S."/>
            <person name="Choi J.-G."/>
            <person name="Park H.-J."/>
            <person name="Lee G.-B."/>
            <person name="Lee Y.-G."/>
            <person name="Hong S.-Y."/>
            <person name="Cho K."/>
            <person name="Sohn K.H."/>
        </authorList>
    </citation>
    <scope>NUCLEOTIDE SEQUENCE</scope>
    <source>
        <strain evidence="2">KR_2_A2</strain>
    </source>
</reference>
<feature type="compositionally biased region" description="Basic and acidic residues" evidence="1">
    <location>
        <begin position="20"/>
        <end position="32"/>
    </location>
</feature>
<evidence type="ECO:0000313" key="3">
    <source>
        <dbReference type="Proteomes" id="UP000704712"/>
    </source>
</evidence>
<feature type="compositionally biased region" description="Gly residues" evidence="1">
    <location>
        <begin position="33"/>
        <end position="42"/>
    </location>
</feature>
<keyword evidence="2" id="KW-0456">Lyase</keyword>
<dbReference type="GO" id="GO:0016829">
    <property type="term" value="F:lyase activity"/>
    <property type="evidence" value="ECO:0007669"/>
    <property type="project" value="UniProtKB-KW"/>
</dbReference>
<name>A0A8S9URE4_PHYIN</name>
<proteinExistence type="predicted"/>
<protein>
    <submittedName>
        <fullName evidence="2">Putative pectin lyase F-2 (PLF-2)</fullName>
    </submittedName>
</protein>
<accession>A0A8S9URE4</accession>